<comment type="caution">
    <text evidence="1">The sequence shown here is derived from an EMBL/GenBank/DDBJ whole genome shotgun (WGS) entry which is preliminary data.</text>
</comment>
<organism evidence="1 2">
    <name type="scientific">Kitasatospora cinereorecta</name>
    <dbReference type="NCBI Taxonomy" id="285560"/>
    <lineage>
        <taxon>Bacteria</taxon>
        <taxon>Bacillati</taxon>
        <taxon>Actinomycetota</taxon>
        <taxon>Actinomycetes</taxon>
        <taxon>Kitasatosporales</taxon>
        <taxon>Streptomycetaceae</taxon>
        <taxon>Kitasatospora</taxon>
    </lineage>
</organism>
<name>A0ABW0VPT4_9ACTN</name>
<reference evidence="2" key="1">
    <citation type="journal article" date="2019" name="Int. J. Syst. Evol. Microbiol.">
        <title>The Global Catalogue of Microorganisms (GCM) 10K type strain sequencing project: providing services to taxonomists for standard genome sequencing and annotation.</title>
        <authorList>
            <consortium name="The Broad Institute Genomics Platform"/>
            <consortium name="The Broad Institute Genome Sequencing Center for Infectious Disease"/>
            <person name="Wu L."/>
            <person name="Ma J."/>
        </authorList>
    </citation>
    <scope>NUCLEOTIDE SEQUENCE [LARGE SCALE GENOMIC DNA]</scope>
    <source>
        <strain evidence="2">CGMCC 4.1622</strain>
    </source>
</reference>
<dbReference type="Gene3D" id="1.10.10.60">
    <property type="entry name" value="Homeodomain-like"/>
    <property type="match status" value="1"/>
</dbReference>
<evidence type="ECO:0000313" key="1">
    <source>
        <dbReference type="EMBL" id="MFC5647468.1"/>
    </source>
</evidence>
<dbReference type="Proteomes" id="UP001596066">
    <property type="component" value="Unassembled WGS sequence"/>
</dbReference>
<dbReference type="RefSeq" id="WP_380232927.1">
    <property type="nucleotide sequence ID" value="NZ_JBHSOC010000186.1"/>
</dbReference>
<evidence type="ECO:0000313" key="2">
    <source>
        <dbReference type="Proteomes" id="UP001596066"/>
    </source>
</evidence>
<accession>A0ABW0VPT4</accession>
<proteinExistence type="predicted"/>
<protein>
    <submittedName>
        <fullName evidence="1">Uncharacterized protein</fullName>
    </submittedName>
</protein>
<gene>
    <name evidence="1" type="ORF">ACFPZF_39810</name>
</gene>
<keyword evidence="2" id="KW-1185">Reference proteome</keyword>
<dbReference type="EMBL" id="JBHSOC010000186">
    <property type="protein sequence ID" value="MFC5647468.1"/>
    <property type="molecule type" value="Genomic_DNA"/>
</dbReference>
<dbReference type="Pfam" id="PF20901">
    <property type="entry name" value="Sf6_terminase"/>
    <property type="match status" value="1"/>
</dbReference>
<dbReference type="InterPro" id="IPR048683">
    <property type="entry name" value="Sf6_terminase"/>
</dbReference>
<sequence length="172" mass="19511">MLQKKLILAADDPAKIANILAQNAKTPAPHNRNITDEMMVVIIARVAAGNTLTAVCRELEVSADLVRKRGRDHPEKWGRELEEAEIQMAHAMYERRLDIVFDMSIDTARAKLISETLRDQAVVSNRRKYGDKVQVETQRINYIMPADLDALFSRPEPETVDAEFTVIDPEKE</sequence>